<dbReference type="EMBL" id="BARW01021944">
    <property type="protein sequence ID" value="GAI93798.1"/>
    <property type="molecule type" value="Genomic_DNA"/>
</dbReference>
<gene>
    <name evidence="2" type="ORF">S12H4_36762</name>
</gene>
<proteinExistence type="predicted"/>
<dbReference type="AlphaFoldDB" id="X1SLG0"/>
<evidence type="ECO:0000256" key="1">
    <source>
        <dbReference type="SAM" id="MobiDB-lite"/>
    </source>
</evidence>
<accession>X1SLG0</accession>
<protein>
    <submittedName>
        <fullName evidence="2">Uncharacterized protein</fullName>
    </submittedName>
</protein>
<feature type="region of interest" description="Disordered" evidence="1">
    <location>
        <begin position="38"/>
        <end position="64"/>
    </location>
</feature>
<feature type="non-terminal residue" evidence="2">
    <location>
        <position position="119"/>
    </location>
</feature>
<comment type="caution">
    <text evidence="2">The sequence shown here is derived from an EMBL/GenBank/DDBJ whole genome shotgun (WGS) entry which is preliminary data.</text>
</comment>
<evidence type="ECO:0000313" key="2">
    <source>
        <dbReference type="EMBL" id="GAI93798.1"/>
    </source>
</evidence>
<organism evidence="2">
    <name type="scientific">marine sediment metagenome</name>
    <dbReference type="NCBI Taxonomy" id="412755"/>
    <lineage>
        <taxon>unclassified sequences</taxon>
        <taxon>metagenomes</taxon>
        <taxon>ecological metagenomes</taxon>
    </lineage>
</organism>
<feature type="compositionally biased region" description="Basic and acidic residues" evidence="1">
    <location>
        <begin position="38"/>
        <end position="59"/>
    </location>
</feature>
<name>X1SLG0_9ZZZZ</name>
<sequence>MALRWNPEQVAIYELIQSGAKTKDLKEKGYKKSLVDKVRAARSKGDAPPKAPSGEKEPPPGKPLYSATLKTTTVTLDPIVAVRYDSVRHALELGDDYKLEQFIDESTDIISELVGAVPP</sequence>
<reference evidence="2" key="1">
    <citation type="journal article" date="2014" name="Front. Microbiol.">
        <title>High frequency of phylogenetically diverse reductive dehalogenase-homologous genes in deep subseafloor sedimentary metagenomes.</title>
        <authorList>
            <person name="Kawai M."/>
            <person name="Futagami T."/>
            <person name="Toyoda A."/>
            <person name="Takaki Y."/>
            <person name="Nishi S."/>
            <person name="Hori S."/>
            <person name="Arai W."/>
            <person name="Tsubouchi T."/>
            <person name="Morono Y."/>
            <person name="Uchiyama I."/>
            <person name="Ito T."/>
            <person name="Fujiyama A."/>
            <person name="Inagaki F."/>
            <person name="Takami H."/>
        </authorList>
    </citation>
    <scope>NUCLEOTIDE SEQUENCE</scope>
    <source>
        <strain evidence="2">Expedition CK06-06</strain>
    </source>
</reference>